<accession>A0A2J6PS78</accession>
<dbReference type="EMBL" id="KZ613503">
    <property type="protein sequence ID" value="PMD16888.1"/>
    <property type="molecule type" value="Genomic_DNA"/>
</dbReference>
<name>A0A2J6PS78_9HELO</name>
<dbReference type="AlphaFoldDB" id="A0A2J6PS78"/>
<keyword evidence="2" id="KW-1185">Reference proteome</keyword>
<dbReference type="STRING" id="1745343.A0A2J6PS78"/>
<protein>
    <submittedName>
        <fullName evidence="1">Uncharacterized protein</fullName>
    </submittedName>
</protein>
<organism evidence="1 2">
    <name type="scientific">Hyaloscypha hepaticicola</name>
    <dbReference type="NCBI Taxonomy" id="2082293"/>
    <lineage>
        <taxon>Eukaryota</taxon>
        <taxon>Fungi</taxon>
        <taxon>Dikarya</taxon>
        <taxon>Ascomycota</taxon>
        <taxon>Pezizomycotina</taxon>
        <taxon>Leotiomycetes</taxon>
        <taxon>Helotiales</taxon>
        <taxon>Hyaloscyphaceae</taxon>
        <taxon>Hyaloscypha</taxon>
    </lineage>
</organism>
<dbReference type="OrthoDB" id="3563901at2759"/>
<dbReference type="Proteomes" id="UP000235672">
    <property type="component" value="Unassembled WGS sequence"/>
</dbReference>
<proteinExistence type="predicted"/>
<sequence>MPLAFAKTFQAPNTSTTISSTVQQLTMAMSRNVRNRMAKGVARHETRRIKIKLNVRTQVVTPQPARVYPAPTHGRPSPYTPTLQIGGAFPKERGNAPTGVGDKVWAKAYNCANSYVYDREATSTRIAVAKQARQDGLIRDLAVERLIEKGVLSKDFVDVAP</sequence>
<evidence type="ECO:0000313" key="1">
    <source>
        <dbReference type="EMBL" id="PMD16888.1"/>
    </source>
</evidence>
<reference evidence="1 2" key="1">
    <citation type="submission" date="2016-05" db="EMBL/GenBank/DDBJ databases">
        <title>A degradative enzymes factory behind the ericoid mycorrhizal symbiosis.</title>
        <authorList>
            <consortium name="DOE Joint Genome Institute"/>
            <person name="Martino E."/>
            <person name="Morin E."/>
            <person name="Grelet G."/>
            <person name="Kuo A."/>
            <person name="Kohler A."/>
            <person name="Daghino S."/>
            <person name="Barry K."/>
            <person name="Choi C."/>
            <person name="Cichocki N."/>
            <person name="Clum A."/>
            <person name="Copeland A."/>
            <person name="Hainaut M."/>
            <person name="Haridas S."/>
            <person name="Labutti K."/>
            <person name="Lindquist E."/>
            <person name="Lipzen A."/>
            <person name="Khouja H.-R."/>
            <person name="Murat C."/>
            <person name="Ohm R."/>
            <person name="Olson A."/>
            <person name="Spatafora J."/>
            <person name="Veneault-Fourrey C."/>
            <person name="Henrissat B."/>
            <person name="Grigoriev I."/>
            <person name="Martin F."/>
            <person name="Perotto S."/>
        </authorList>
    </citation>
    <scope>NUCLEOTIDE SEQUENCE [LARGE SCALE GENOMIC DNA]</scope>
    <source>
        <strain evidence="1 2">UAMH 7357</strain>
    </source>
</reference>
<evidence type="ECO:0000313" key="2">
    <source>
        <dbReference type="Proteomes" id="UP000235672"/>
    </source>
</evidence>
<gene>
    <name evidence="1" type="ORF">NA56DRAFT_692371</name>
</gene>